<organism evidence="4 5">
    <name type="scientific">Owenia fusiformis</name>
    <name type="common">Polychaete worm</name>
    <dbReference type="NCBI Taxonomy" id="6347"/>
    <lineage>
        <taxon>Eukaryota</taxon>
        <taxon>Metazoa</taxon>
        <taxon>Spiralia</taxon>
        <taxon>Lophotrochozoa</taxon>
        <taxon>Annelida</taxon>
        <taxon>Polychaeta</taxon>
        <taxon>Sedentaria</taxon>
        <taxon>Canalipalpata</taxon>
        <taxon>Sabellida</taxon>
        <taxon>Oweniida</taxon>
        <taxon>Oweniidae</taxon>
        <taxon>Owenia</taxon>
    </lineage>
</organism>
<keyword evidence="1 2" id="KW-0238">DNA-binding</keyword>
<dbReference type="PROSITE" id="PS50071">
    <property type="entry name" value="HOMEOBOX_2"/>
    <property type="match status" value="1"/>
</dbReference>
<dbReference type="GO" id="GO:0003677">
    <property type="term" value="F:DNA binding"/>
    <property type="evidence" value="ECO:0007669"/>
    <property type="project" value="UniProtKB-UniRule"/>
</dbReference>
<keyword evidence="1 2" id="KW-0371">Homeobox</keyword>
<dbReference type="SUPFAM" id="SSF46689">
    <property type="entry name" value="Homeodomain-like"/>
    <property type="match status" value="1"/>
</dbReference>
<comment type="subcellular location">
    <subcellularLocation>
        <location evidence="1 2">Nucleus</location>
    </subcellularLocation>
</comment>
<accession>A0A8J1USW5</accession>
<evidence type="ECO:0000256" key="1">
    <source>
        <dbReference type="PROSITE-ProRule" id="PRU00108"/>
    </source>
</evidence>
<dbReference type="Proteomes" id="UP000749559">
    <property type="component" value="Unassembled WGS sequence"/>
</dbReference>
<dbReference type="SMART" id="SM00389">
    <property type="entry name" value="HOX"/>
    <property type="match status" value="1"/>
</dbReference>
<feature type="compositionally biased region" description="Low complexity" evidence="3">
    <location>
        <begin position="135"/>
        <end position="150"/>
    </location>
</feature>
<evidence type="ECO:0000313" key="4">
    <source>
        <dbReference type="EMBL" id="CAH1772906.1"/>
    </source>
</evidence>
<dbReference type="InterPro" id="IPR001356">
    <property type="entry name" value="HD"/>
</dbReference>
<dbReference type="EMBL" id="CAIIXF020000001">
    <property type="protein sequence ID" value="CAH1772906.1"/>
    <property type="molecule type" value="Genomic_DNA"/>
</dbReference>
<evidence type="ECO:0000256" key="3">
    <source>
        <dbReference type="SAM" id="MobiDB-lite"/>
    </source>
</evidence>
<reference evidence="4" key="1">
    <citation type="submission" date="2022-03" db="EMBL/GenBank/DDBJ databases">
        <authorList>
            <person name="Martin C."/>
        </authorList>
    </citation>
    <scope>NUCLEOTIDE SEQUENCE</scope>
</reference>
<gene>
    <name evidence="4" type="ORF">OFUS_LOCUS585</name>
</gene>
<dbReference type="InterPro" id="IPR009057">
    <property type="entry name" value="Homeodomain-like_sf"/>
</dbReference>
<keyword evidence="1 2" id="KW-0539">Nucleus</keyword>
<sequence>MNSIMALNNNTLRGSSDVFRALEIDVEDYPGHPSYLTLPLTPVHEPDYHIRAEPLAHSTPAMSADLGSDGELSPTLSEIDSTFLYNTINDGPELDLWSDNAWDALGIVEGDLSVDIDSNPSTLLDLSLASSEFYSSESDSSSNHSNPGESPANNSTSFDSDIPSTPTSRPSNQQRTRRGQLSLRQKSQLEDAFFKCPNPTESQQRNLGKKIGITVDSVQKWFSKQHARCIRDNHQYLYDNLDIWMGVTSNRTYLLPVLSSSTDLDSEELVYSNHD</sequence>
<protein>
    <submittedName>
        <fullName evidence="4">Uncharacterized protein</fullName>
    </submittedName>
</protein>
<evidence type="ECO:0000313" key="5">
    <source>
        <dbReference type="Proteomes" id="UP000749559"/>
    </source>
</evidence>
<evidence type="ECO:0000256" key="2">
    <source>
        <dbReference type="RuleBase" id="RU000682"/>
    </source>
</evidence>
<feature type="region of interest" description="Disordered" evidence="3">
    <location>
        <begin position="135"/>
        <end position="183"/>
    </location>
</feature>
<feature type="compositionally biased region" description="Polar residues" evidence="3">
    <location>
        <begin position="151"/>
        <end position="174"/>
    </location>
</feature>
<dbReference type="Gene3D" id="1.10.10.60">
    <property type="entry name" value="Homeodomain-like"/>
    <property type="match status" value="1"/>
</dbReference>
<comment type="caution">
    <text evidence="4">The sequence shown here is derived from an EMBL/GenBank/DDBJ whole genome shotgun (WGS) entry which is preliminary data.</text>
</comment>
<feature type="DNA-binding region" description="Homeobox" evidence="1">
    <location>
        <begin position="174"/>
        <end position="233"/>
    </location>
</feature>
<proteinExistence type="predicted"/>
<keyword evidence="5" id="KW-1185">Reference proteome</keyword>
<dbReference type="Pfam" id="PF00046">
    <property type="entry name" value="Homeodomain"/>
    <property type="match status" value="1"/>
</dbReference>
<dbReference type="GO" id="GO:0005634">
    <property type="term" value="C:nucleus"/>
    <property type="evidence" value="ECO:0007669"/>
    <property type="project" value="UniProtKB-SubCell"/>
</dbReference>
<dbReference type="AlphaFoldDB" id="A0A8J1USW5"/>
<name>A0A8J1USW5_OWEFU</name>